<name>W4JSN1_HETIT</name>
<evidence type="ECO:0000313" key="2">
    <source>
        <dbReference type="Proteomes" id="UP000030671"/>
    </source>
</evidence>
<dbReference type="HOGENOM" id="CLU_2612481_0_0_1"/>
<accession>W4JSN1</accession>
<dbReference type="EMBL" id="KI925464">
    <property type="protein sequence ID" value="ETW76572.1"/>
    <property type="molecule type" value="Genomic_DNA"/>
</dbReference>
<feature type="non-terminal residue" evidence="1">
    <location>
        <position position="1"/>
    </location>
</feature>
<proteinExistence type="predicted"/>
<dbReference type="KEGG" id="hir:HETIRDRAFT_328879"/>
<organism evidence="1 2">
    <name type="scientific">Heterobasidion irregulare (strain TC 32-1)</name>
    <dbReference type="NCBI Taxonomy" id="747525"/>
    <lineage>
        <taxon>Eukaryota</taxon>
        <taxon>Fungi</taxon>
        <taxon>Dikarya</taxon>
        <taxon>Basidiomycota</taxon>
        <taxon>Agaricomycotina</taxon>
        <taxon>Agaricomycetes</taxon>
        <taxon>Russulales</taxon>
        <taxon>Bondarzewiaceae</taxon>
        <taxon>Heterobasidion</taxon>
        <taxon>Heterobasidion annosum species complex</taxon>
    </lineage>
</organism>
<dbReference type="AlphaFoldDB" id="W4JSN1"/>
<dbReference type="RefSeq" id="XP_009551461.1">
    <property type="nucleotide sequence ID" value="XM_009553166.1"/>
</dbReference>
<protein>
    <submittedName>
        <fullName evidence="1">Uncharacterized protein</fullName>
    </submittedName>
</protein>
<gene>
    <name evidence="1" type="ORF">HETIRDRAFT_328879</name>
</gene>
<dbReference type="InParanoid" id="W4JSN1"/>
<evidence type="ECO:0000313" key="1">
    <source>
        <dbReference type="EMBL" id="ETW76572.1"/>
    </source>
</evidence>
<sequence length="79" mass="8406">FSRCSAQSRNRLGAIILHSPIASHSSTPAIEVVLVLCSALRAISSISTSLRTIGSLRSFRTLYWGGSSSTSLPPFLPCN</sequence>
<reference evidence="1 2" key="1">
    <citation type="journal article" date="2012" name="New Phytol.">
        <title>Insight into trade-off between wood decay and parasitism from the genome of a fungal forest pathogen.</title>
        <authorList>
            <person name="Olson A."/>
            <person name="Aerts A."/>
            <person name="Asiegbu F."/>
            <person name="Belbahri L."/>
            <person name="Bouzid O."/>
            <person name="Broberg A."/>
            <person name="Canback B."/>
            <person name="Coutinho P.M."/>
            <person name="Cullen D."/>
            <person name="Dalman K."/>
            <person name="Deflorio G."/>
            <person name="van Diepen L.T."/>
            <person name="Dunand C."/>
            <person name="Duplessis S."/>
            <person name="Durling M."/>
            <person name="Gonthier P."/>
            <person name="Grimwood J."/>
            <person name="Fossdal C.G."/>
            <person name="Hansson D."/>
            <person name="Henrissat B."/>
            <person name="Hietala A."/>
            <person name="Himmelstrand K."/>
            <person name="Hoffmeister D."/>
            <person name="Hogberg N."/>
            <person name="James T.Y."/>
            <person name="Karlsson M."/>
            <person name="Kohler A."/>
            <person name="Kues U."/>
            <person name="Lee Y.H."/>
            <person name="Lin Y.C."/>
            <person name="Lind M."/>
            <person name="Lindquist E."/>
            <person name="Lombard V."/>
            <person name="Lucas S."/>
            <person name="Lunden K."/>
            <person name="Morin E."/>
            <person name="Murat C."/>
            <person name="Park J."/>
            <person name="Raffaello T."/>
            <person name="Rouze P."/>
            <person name="Salamov A."/>
            <person name="Schmutz J."/>
            <person name="Solheim H."/>
            <person name="Stahlberg J."/>
            <person name="Velez H."/>
            <person name="de Vries R.P."/>
            <person name="Wiebenga A."/>
            <person name="Woodward S."/>
            <person name="Yakovlev I."/>
            <person name="Garbelotto M."/>
            <person name="Martin F."/>
            <person name="Grigoriev I.V."/>
            <person name="Stenlid J."/>
        </authorList>
    </citation>
    <scope>NUCLEOTIDE SEQUENCE [LARGE SCALE GENOMIC DNA]</scope>
    <source>
        <strain evidence="1 2">TC 32-1</strain>
    </source>
</reference>
<dbReference type="GeneID" id="20671452"/>
<dbReference type="Proteomes" id="UP000030671">
    <property type="component" value="Unassembled WGS sequence"/>
</dbReference>
<keyword evidence="2" id="KW-1185">Reference proteome</keyword>